<dbReference type="EC" id="2.7.1.12" evidence="3 10"/>
<comment type="pathway">
    <text evidence="1">Carbohydrate acid metabolism.</text>
</comment>
<dbReference type="InterPro" id="IPR031322">
    <property type="entry name" value="Shikimate/glucono_kinase"/>
</dbReference>
<reference evidence="11 12" key="1">
    <citation type="submission" date="2018-01" db="EMBL/GenBank/DDBJ databases">
        <title>Draft genome sequences of six Vibrio diazotrophicus strains isolated from deep-sea sediments of the Baltic Sea.</title>
        <authorList>
            <person name="Castillo D."/>
            <person name="Vandieken V."/>
            <person name="Chiang O."/>
            <person name="Middelboe M."/>
        </authorList>
    </citation>
    <scope>NUCLEOTIDE SEQUENCE [LARGE SCALE GENOMIC DNA]</scope>
    <source>
        <strain evidence="11 12">60.27F</strain>
    </source>
</reference>
<name>A0A2J8I3Z4_VIBDI</name>
<proteinExistence type="inferred from homology"/>
<dbReference type="PRINTS" id="PR01100">
    <property type="entry name" value="SHIKIMTKNASE"/>
</dbReference>
<dbReference type="PANTHER" id="PTHR43442">
    <property type="entry name" value="GLUCONOKINASE-RELATED"/>
    <property type="match status" value="1"/>
</dbReference>
<dbReference type="GO" id="GO:0005737">
    <property type="term" value="C:cytoplasm"/>
    <property type="evidence" value="ECO:0007669"/>
    <property type="project" value="TreeGrafter"/>
</dbReference>
<comment type="similarity">
    <text evidence="2 10">Belongs to the gluconokinase GntK/GntV family.</text>
</comment>
<evidence type="ECO:0000256" key="4">
    <source>
        <dbReference type="ARBA" id="ARBA00022679"/>
    </source>
</evidence>
<dbReference type="NCBIfam" id="TIGR01313">
    <property type="entry name" value="therm_gnt_kin"/>
    <property type="match status" value="1"/>
</dbReference>
<keyword evidence="4 10" id="KW-0808">Transferase</keyword>
<evidence type="ECO:0000256" key="10">
    <source>
        <dbReference type="RuleBase" id="RU363066"/>
    </source>
</evidence>
<dbReference type="FunFam" id="3.40.50.300:FF:000522">
    <property type="entry name" value="Gluconokinase"/>
    <property type="match status" value="1"/>
</dbReference>
<dbReference type="Proteomes" id="UP000236449">
    <property type="component" value="Unassembled WGS sequence"/>
</dbReference>
<dbReference type="Gene3D" id="3.40.50.300">
    <property type="entry name" value="P-loop containing nucleotide triphosphate hydrolases"/>
    <property type="match status" value="1"/>
</dbReference>
<evidence type="ECO:0000256" key="3">
    <source>
        <dbReference type="ARBA" id="ARBA00012054"/>
    </source>
</evidence>
<dbReference type="PANTHER" id="PTHR43442:SF3">
    <property type="entry name" value="GLUCONOKINASE-RELATED"/>
    <property type="match status" value="1"/>
</dbReference>
<evidence type="ECO:0000256" key="6">
    <source>
        <dbReference type="ARBA" id="ARBA00022777"/>
    </source>
</evidence>
<keyword evidence="6 10" id="KW-0418">Kinase</keyword>
<evidence type="ECO:0000256" key="9">
    <source>
        <dbReference type="ARBA" id="ARBA00048090"/>
    </source>
</evidence>
<sequence>MDPKKILVMGVSGCGKSSVGSAIAKALNLKFFDGDDYHSEQSVEKMRQGIPLTDEDRIGWLQRLNSLFLEHESAVIACSALKPEYRDILRNNNQDLAIVYLQGDYDTIWARLSQRANHYFHGEKMLKSQFDTLIEPEADEAIFVDVSSSMEEVLEQALQGLRNKGESA</sequence>
<dbReference type="GO" id="GO:0005524">
    <property type="term" value="F:ATP binding"/>
    <property type="evidence" value="ECO:0007669"/>
    <property type="project" value="UniProtKB-KW"/>
</dbReference>
<comment type="catalytic activity">
    <reaction evidence="9 10">
        <text>D-gluconate + ATP = 6-phospho-D-gluconate + ADP + H(+)</text>
        <dbReference type="Rhea" id="RHEA:19433"/>
        <dbReference type="ChEBI" id="CHEBI:15378"/>
        <dbReference type="ChEBI" id="CHEBI:18391"/>
        <dbReference type="ChEBI" id="CHEBI:30616"/>
        <dbReference type="ChEBI" id="CHEBI:58759"/>
        <dbReference type="ChEBI" id="CHEBI:456216"/>
        <dbReference type="EC" id="2.7.1.12"/>
    </reaction>
</comment>
<dbReference type="EMBL" id="POSK01000004">
    <property type="protein sequence ID" value="PNI05262.1"/>
    <property type="molecule type" value="Genomic_DNA"/>
</dbReference>
<dbReference type="AlphaFoldDB" id="A0A2J8I3Z4"/>
<evidence type="ECO:0000256" key="7">
    <source>
        <dbReference type="ARBA" id="ARBA00022840"/>
    </source>
</evidence>
<dbReference type="InterPro" id="IPR006001">
    <property type="entry name" value="Therm_gnt_kin"/>
</dbReference>
<dbReference type="SUPFAM" id="SSF52540">
    <property type="entry name" value="P-loop containing nucleoside triphosphate hydrolases"/>
    <property type="match status" value="1"/>
</dbReference>
<dbReference type="Pfam" id="PF01202">
    <property type="entry name" value="SKI"/>
    <property type="match status" value="1"/>
</dbReference>
<keyword evidence="5 10" id="KW-0547">Nucleotide-binding</keyword>
<evidence type="ECO:0000313" key="11">
    <source>
        <dbReference type="EMBL" id="PNI05262.1"/>
    </source>
</evidence>
<keyword evidence="7 10" id="KW-0067">ATP-binding</keyword>
<evidence type="ECO:0000256" key="5">
    <source>
        <dbReference type="ARBA" id="ARBA00022741"/>
    </source>
</evidence>
<dbReference type="RefSeq" id="WP_102965926.1">
    <property type="nucleotide sequence ID" value="NZ_POSK01000004.1"/>
</dbReference>
<evidence type="ECO:0000256" key="8">
    <source>
        <dbReference type="ARBA" id="ARBA00023064"/>
    </source>
</evidence>
<comment type="caution">
    <text evidence="11">The sequence shown here is derived from an EMBL/GenBank/DDBJ whole genome shotgun (WGS) entry which is preliminary data.</text>
</comment>
<dbReference type="OrthoDB" id="9795716at2"/>
<accession>A0A2J8I3Z4</accession>
<keyword evidence="8" id="KW-0311">Gluconate utilization</keyword>
<evidence type="ECO:0000256" key="1">
    <source>
        <dbReference type="ARBA" id="ARBA00004761"/>
    </source>
</evidence>
<dbReference type="GO" id="GO:0046316">
    <property type="term" value="F:gluconokinase activity"/>
    <property type="evidence" value="ECO:0007669"/>
    <property type="project" value="UniProtKB-EC"/>
</dbReference>
<evidence type="ECO:0000256" key="2">
    <source>
        <dbReference type="ARBA" id="ARBA00008420"/>
    </source>
</evidence>
<evidence type="ECO:0000313" key="12">
    <source>
        <dbReference type="Proteomes" id="UP000236449"/>
    </source>
</evidence>
<protein>
    <recommendedName>
        <fullName evidence="3 10">Gluconokinase</fullName>
        <ecNumber evidence="3 10">2.7.1.12</ecNumber>
    </recommendedName>
</protein>
<dbReference type="CDD" id="cd02021">
    <property type="entry name" value="GntK"/>
    <property type="match status" value="1"/>
</dbReference>
<organism evidence="11 12">
    <name type="scientific">Vibrio diazotrophicus</name>
    <dbReference type="NCBI Taxonomy" id="685"/>
    <lineage>
        <taxon>Bacteria</taxon>
        <taxon>Pseudomonadati</taxon>
        <taxon>Pseudomonadota</taxon>
        <taxon>Gammaproteobacteria</taxon>
        <taxon>Vibrionales</taxon>
        <taxon>Vibrionaceae</taxon>
        <taxon>Vibrio</taxon>
    </lineage>
</organism>
<dbReference type="InterPro" id="IPR027417">
    <property type="entry name" value="P-loop_NTPase"/>
</dbReference>
<gene>
    <name evidence="11" type="ORF">C1N32_07705</name>
</gene>
<dbReference type="GO" id="GO:0019521">
    <property type="term" value="P:D-gluconate metabolic process"/>
    <property type="evidence" value="ECO:0007669"/>
    <property type="project" value="UniProtKB-KW"/>
</dbReference>